<gene>
    <name evidence="4" type="primary">thpR</name>
    <name evidence="4" type="ORF">NP590_00455</name>
</gene>
<dbReference type="Pfam" id="PF02834">
    <property type="entry name" value="LigT_PEase"/>
    <property type="match status" value="1"/>
</dbReference>
<keyword evidence="5" id="KW-1185">Reference proteome</keyword>
<dbReference type="RefSeq" id="WP_256600168.1">
    <property type="nucleotide sequence ID" value="NZ_JANIBJ010000001.1"/>
</dbReference>
<comment type="similarity">
    <text evidence="2">Belongs to the 2H phosphoesterase superfamily. ThpR family.</text>
</comment>
<comment type="caution">
    <text evidence="4">The sequence shown here is derived from an EMBL/GenBank/DDBJ whole genome shotgun (WGS) entry which is preliminary data.</text>
</comment>
<sequence length="169" mass="18837">MKRLFFALWPDEETRRQCHRLSQALSHAGKPVAADNLHVTLVFLGNIDRAEQEALAQAAASLPVQAMELKFDRLCFWKKPAVLCLAAGQCPPPVSTLVAELSLRAERLGIGLDKRPYRPHVTLARKAKNLPDMTFEPIVWRARGFGLLESVATPAGVEYRLIERWGGVV</sequence>
<feature type="active site" description="Proton acceptor" evidence="2">
    <location>
        <position position="120"/>
    </location>
</feature>
<feature type="domain" description="Phosphoesterase HXTX" evidence="3">
    <location>
        <begin position="9"/>
        <end position="80"/>
    </location>
</feature>
<dbReference type="HAMAP" id="MF_01940">
    <property type="entry name" value="RNA_CPDase"/>
    <property type="match status" value="1"/>
</dbReference>
<evidence type="ECO:0000256" key="2">
    <source>
        <dbReference type="HAMAP-Rule" id="MF_01940"/>
    </source>
</evidence>
<reference evidence="4 5" key="1">
    <citation type="submission" date="2022-07" db="EMBL/GenBank/DDBJ databases">
        <title>Methylomonas rivi sp. nov., Methylomonas rosea sp. nov., Methylomonas aureus sp. nov. and Methylomonas subterranea sp. nov., four novel methanotrophs isolated from a freshwater creek and the deep terrestrial subsurface.</title>
        <authorList>
            <person name="Abin C."/>
            <person name="Sankaranarayanan K."/>
            <person name="Garner C."/>
            <person name="Sindelar R."/>
            <person name="Kotary K."/>
            <person name="Garner R."/>
            <person name="Barclay S."/>
            <person name="Lawson P."/>
            <person name="Krumholz L."/>
        </authorList>
    </citation>
    <scope>NUCLEOTIDE SEQUENCE [LARGE SCALE GENOMIC DNA]</scope>
    <source>
        <strain evidence="4 5">SURF-2</strain>
    </source>
</reference>
<dbReference type="InterPro" id="IPR004175">
    <property type="entry name" value="RNA_CPDase"/>
</dbReference>
<feature type="active site" description="Proton donor" evidence="2">
    <location>
        <position position="38"/>
    </location>
</feature>
<dbReference type="Gene3D" id="3.90.1140.10">
    <property type="entry name" value="Cyclic phosphodiesterase"/>
    <property type="match status" value="1"/>
</dbReference>
<evidence type="ECO:0000256" key="1">
    <source>
        <dbReference type="ARBA" id="ARBA00022801"/>
    </source>
</evidence>
<accession>A0ABT1TBD6</accession>
<dbReference type="EC" id="3.1.4.58" evidence="2"/>
<feature type="short sequence motif" description="HXTX 2" evidence="2">
    <location>
        <begin position="120"/>
        <end position="123"/>
    </location>
</feature>
<dbReference type="PANTHER" id="PTHR35561:SF1">
    <property type="entry name" value="RNA 2',3'-CYCLIC PHOSPHODIESTERASE"/>
    <property type="match status" value="1"/>
</dbReference>
<dbReference type="InterPro" id="IPR014051">
    <property type="entry name" value="Phosphoesterase_HXTX"/>
</dbReference>
<name>A0ABT1TBD6_9GAMM</name>
<dbReference type="InterPro" id="IPR009097">
    <property type="entry name" value="Cyclic_Pdiesterase"/>
</dbReference>
<dbReference type="EMBL" id="JANIBJ010000001">
    <property type="protein sequence ID" value="MCQ8102556.1"/>
    <property type="molecule type" value="Genomic_DNA"/>
</dbReference>
<comment type="function">
    <text evidence="2">Hydrolyzes RNA 2',3'-cyclic phosphodiester to an RNA 2'-phosphomonoester.</text>
</comment>
<evidence type="ECO:0000259" key="3">
    <source>
        <dbReference type="Pfam" id="PF02834"/>
    </source>
</evidence>
<comment type="catalytic activity">
    <reaction evidence="2">
        <text>a 3'-end 2',3'-cyclophospho-ribonucleotide-RNA + H2O = a 3'-end 2'-phospho-ribonucleotide-RNA + H(+)</text>
        <dbReference type="Rhea" id="RHEA:11828"/>
        <dbReference type="Rhea" id="RHEA-COMP:10464"/>
        <dbReference type="Rhea" id="RHEA-COMP:17353"/>
        <dbReference type="ChEBI" id="CHEBI:15377"/>
        <dbReference type="ChEBI" id="CHEBI:15378"/>
        <dbReference type="ChEBI" id="CHEBI:83064"/>
        <dbReference type="ChEBI" id="CHEBI:173113"/>
        <dbReference type="EC" id="3.1.4.58"/>
    </reaction>
</comment>
<dbReference type="NCBIfam" id="TIGR02258">
    <property type="entry name" value="2_5_ligase"/>
    <property type="match status" value="1"/>
</dbReference>
<evidence type="ECO:0000313" key="4">
    <source>
        <dbReference type="EMBL" id="MCQ8102556.1"/>
    </source>
</evidence>
<dbReference type="SUPFAM" id="SSF55144">
    <property type="entry name" value="LigT-like"/>
    <property type="match status" value="1"/>
</dbReference>
<dbReference type="PANTHER" id="PTHR35561">
    <property type="entry name" value="RNA 2',3'-CYCLIC PHOSPHODIESTERASE"/>
    <property type="match status" value="1"/>
</dbReference>
<dbReference type="Proteomes" id="UP001524499">
    <property type="component" value="Unassembled WGS sequence"/>
</dbReference>
<proteinExistence type="inferred from homology"/>
<organism evidence="4 5">
    <name type="scientific">Methylomonas subterranea</name>
    <dbReference type="NCBI Taxonomy" id="2952225"/>
    <lineage>
        <taxon>Bacteria</taxon>
        <taxon>Pseudomonadati</taxon>
        <taxon>Pseudomonadota</taxon>
        <taxon>Gammaproteobacteria</taxon>
        <taxon>Methylococcales</taxon>
        <taxon>Methylococcaceae</taxon>
        <taxon>Methylomonas</taxon>
    </lineage>
</organism>
<keyword evidence="1 2" id="KW-0378">Hydrolase</keyword>
<feature type="short sequence motif" description="HXTX 1" evidence="2">
    <location>
        <begin position="38"/>
        <end position="41"/>
    </location>
</feature>
<protein>
    <recommendedName>
        <fullName evidence="2">RNA 2',3'-cyclic phosphodiesterase</fullName>
        <shortName evidence="2">RNA 2',3'-CPDase</shortName>
        <ecNumber evidence="2">3.1.4.58</ecNumber>
    </recommendedName>
</protein>
<evidence type="ECO:0000313" key="5">
    <source>
        <dbReference type="Proteomes" id="UP001524499"/>
    </source>
</evidence>